<feature type="compositionally biased region" description="Basic and acidic residues" evidence="7">
    <location>
        <begin position="669"/>
        <end position="680"/>
    </location>
</feature>
<dbReference type="GO" id="GO:0005829">
    <property type="term" value="C:cytosol"/>
    <property type="evidence" value="ECO:0007669"/>
    <property type="project" value="TreeGrafter"/>
</dbReference>
<evidence type="ECO:0000256" key="1">
    <source>
        <dbReference type="ARBA" id="ARBA00008780"/>
    </source>
</evidence>
<dbReference type="InterPro" id="IPR016035">
    <property type="entry name" value="Acyl_Trfase/lysoPLipase"/>
</dbReference>
<dbReference type="SMART" id="SM00022">
    <property type="entry name" value="PLAc"/>
    <property type="match status" value="1"/>
</dbReference>
<evidence type="ECO:0000313" key="9">
    <source>
        <dbReference type="EMBL" id="KAF2430104.1"/>
    </source>
</evidence>
<dbReference type="Gene3D" id="3.40.1090.10">
    <property type="entry name" value="Cytosolic phospholipase A2 catalytic domain"/>
    <property type="match status" value="1"/>
</dbReference>
<evidence type="ECO:0000259" key="8">
    <source>
        <dbReference type="PROSITE" id="PS51210"/>
    </source>
</evidence>
<feature type="compositionally biased region" description="Basic and acidic residues" evidence="7">
    <location>
        <begin position="506"/>
        <end position="533"/>
    </location>
</feature>
<organism evidence="9 10">
    <name type="scientific">Tothia fuscella</name>
    <dbReference type="NCBI Taxonomy" id="1048955"/>
    <lineage>
        <taxon>Eukaryota</taxon>
        <taxon>Fungi</taxon>
        <taxon>Dikarya</taxon>
        <taxon>Ascomycota</taxon>
        <taxon>Pezizomycotina</taxon>
        <taxon>Dothideomycetes</taxon>
        <taxon>Pleosporomycetidae</taxon>
        <taxon>Venturiales</taxon>
        <taxon>Cylindrosympodiaceae</taxon>
        <taxon>Tothia</taxon>
    </lineage>
</organism>
<keyword evidence="4 5" id="KW-0443">Lipid metabolism</keyword>
<gene>
    <name evidence="9" type="ORF">EJ08DRAFT_589654</name>
</gene>
<reference evidence="9" key="1">
    <citation type="journal article" date="2020" name="Stud. Mycol.">
        <title>101 Dothideomycetes genomes: a test case for predicting lifestyles and emergence of pathogens.</title>
        <authorList>
            <person name="Haridas S."/>
            <person name="Albert R."/>
            <person name="Binder M."/>
            <person name="Bloem J."/>
            <person name="Labutti K."/>
            <person name="Salamov A."/>
            <person name="Andreopoulos B."/>
            <person name="Baker S."/>
            <person name="Barry K."/>
            <person name="Bills G."/>
            <person name="Bluhm B."/>
            <person name="Cannon C."/>
            <person name="Castanera R."/>
            <person name="Culley D."/>
            <person name="Daum C."/>
            <person name="Ezra D."/>
            <person name="Gonzalez J."/>
            <person name="Henrissat B."/>
            <person name="Kuo A."/>
            <person name="Liang C."/>
            <person name="Lipzen A."/>
            <person name="Lutzoni F."/>
            <person name="Magnuson J."/>
            <person name="Mondo S."/>
            <person name="Nolan M."/>
            <person name="Ohm R."/>
            <person name="Pangilinan J."/>
            <person name="Park H.-J."/>
            <person name="Ramirez L."/>
            <person name="Alfaro M."/>
            <person name="Sun H."/>
            <person name="Tritt A."/>
            <person name="Yoshinaga Y."/>
            <person name="Zwiers L.-H."/>
            <person name="Turgeon B."/>
            <person name="Goodwin S."/>
            <person name="Spatafora J."/>
            <person name="Crous P."/>
            <person name="Grigoriev I."/>
        </authorList>
    </citation>
    <scope>NUCLEOTIDE SEQUENCE</scope>
    <source>
        <strain evidence="9">CBS 130266</strain>
    </source>
</reference>
<feature type="region of interest" description="Disordered" evidence="7">
    <location>
        <begin position="503"/>
        <end position="533"/>
    </location>
</feature>
<dbReference type="GO" id="GO:0004623">
    <property type="term" value="F:phospholipase A2 activity"/>
    <property type="evidence" value="ECO:0007669"/>
    <property type="project" value="TreeGrafter"/>
</dbReference>
<dbReference type="SUPFAM" id="SSF52151">
    <property type="entry name" value="FabD/lysophospholipase-like"/>
    <property type="match status" value="1"/>
</dbReference>
<dbReference type="EMBL" id="MU007041">
    <property type="protein sequence ID" value="KAF2430104.1"/>
    <property type="molecule type" value="Genomic_DNA"/>
</dbReference>
<dbReference type="PANTHER" id="PTHR10728">
    <property type="entry name" value="CYTOSOLIC PHOSPHOLIPASE A2"/>
    <property type="match status" value="1"/>
</dbReference>
<comment type="similarity">
    <text evidence="1 6">Belongs to the lysophospholipase family.</text>
</comment>
<dbReference type="InterPro" id="IPR002642">
    <property type="entry name" value="LysoPLipase_cat_dom"/>
</dbReference>
<feature type="region of interest" description="Disordered" evidence="7">
    <location>
        <begin position="640"/>
        <end position="680"/>
    </location>
</feature>
<feature type="domain" description="PLA2c" evidence="8">
    <location>
        <begin position="59"/>
        <end position="667"/>
    </location>
</feature>
<keyword evidence="3 5" id="KW-0442">Lipid degradation</keyword>
<evidence type="ECO:0000256" key="5">
    <source>
        <dbReference type="PROSITE-ProRule" id="PRU00555"/>
    </source>
</evidence>
<evidence type="ECO:0000256" key="6">
    <source>
        <dbReference type="RuleBase" id="RU362103"/>
    </source>
</evidence>
<evidence type="ECO:0000256" key="2">
    <source>
        <dbReference type="ARBA" id="ARBA00022801"/>
    </source>
</evidence>
<keyword evidence="10" id="KW-1185">Reference proteome</keyword>
<evidence type="ECO:0000313" key="10">
    <source>
        <dbReference type="Proteomes" id="UP000800235"/>
    </source>
</evidence>
<dbReference type="PANTHER" id="PTHR10728:SF40">
    <property type="entry name" value="PATATIN FAMILY PROTEIN"/>
    <property type="match status" value="1"/>
</dbReference>
<comment type="caution">
    <text evidence="9">The sequence shown here is derived from an EMBL/GenBank/DDBJ whole genome shotgun (WGS) entry which is preliminary data.</text>
</comment>
<dbReference type="Pfam" id="PF01735">
    <property type="entry name" value="PLA2_B"/>
    <property type="match status" value="1"/>
</dbReference>
<sequence length="680" mass="76176">MLPTIEWSNIGDKITGLIIPDWVKMLPSFMRKLQNELSMTPGSLSEEIWQEANDPEINPEIIWDCSVRVSNELCNEEKAFLEKRKKHTTRALARYLDIPEGKIHPDDVPTIAMCGSGGGLRALVAGSASYLSAREAGLFDCITYTAGVSGSCWLQTLYYSSIGKQSHGRIIQHLKNRLGIHIAYPPAALSLVNSAPTNKFLLSGVVEKLKGVPDADYGIVDLYGLLLAARLLVPRGELNVEAEDLKITNQRQYMESGQNPLPIYTAVRHEIPIAEQKEKSPEVAKEKAKQEAWFQWFEFTPYEFWCEEIQAGIPTWAIGRKFDKGRSVWRDNGLALPELRIPLLMGIWGSAFCATLSHYYREIKPVMKGLAGWGGIDSMIADRDDDLIKVHPIDPAAIPNFALGMEDQLPASTPESILKATHLQLMDAGMSNNLPIYPLLRPGRDVDILIAFDASADVKKDNWLYVADGYARQRGIKGWPVGAGWPREDESNEQVMQELEGAQVQTEKEASQKLAEAERADAARHTREMQKADSEELSYCNVWVGTTEERSSDEEPPPSKRVQDNWELMHHPHAGIAVIYFPFVANSKVEGVDPKTSDFMSTWNFIYTPEQIDKVVALARANFDEGKEQTKKAVRAVYERKKAKRLQKEADEKSRKTSMKLRTGRLGKKLGDGGHGDHFS</sequence>
<dbReference type="OrthoDB" id="6121437at2759"/>
<dbReference type="EC" id="3.1.1.5" evidence="6"/>
<protein>
    <recommendedName>
        <fullName evidence="6">Lysophospholipase</fullName>
        <ecNumber evidence="6">3.1.1.5</ecNumber>
    </recommendedName>
</protein>
<dbReference type="AlphaFoldDB" id="A0A9P4NQB3"/>
<accession>A0A9P4NQB3</accession>
<name>A0A9P4NQB3_9PEZI</name>
<evidence type="ECO:0000256" key="4">
    <source>
        <dbReference type="ARBA" id="ARBA00023098"/>
    </source>
</evidence>
<evidence type="ECO:0000256" key="7">
    <source>
        <dbReference type="SAM" id="MobiDB-lite"/>
    </source>
</evidence>
<keyword evidence="2 5" id="KW-0378">Hydrolase</keyword>
<dbReference type="GO" id="GO:0046475">
    <property type="term" value="P:glycerophospholipid catabolic process"/>
    <property type="evidence" value="ECO:0007669"/>
    <property type="project" value="TreeGrafter"/>
</dbReference>
<dbReference type="Proteomes" id="UP000800235">
    <property type="component" value="Unassembled WGS sequence"/>
</dbReference>
<proteinExistence type="inferred from homology"/>
<dbReference type="PROSITE" id="PS51210">
    <property type="entry name" value="PLA2C"/>
    <property type="match status" value="1"/>
</dbReference>
<dbReference type="CDD" id="cd00147">
    <property type="entry name" value="cPLA2_like"/>
    <property type="match status" value="1"/>
</dbReference>
<evidence type="ECO:0000256" key="3">
    <source>
        <dbReference type="ARBA" id="ARBA00022963"/>
    </source>
</evidence>
<dbReference type="GO" id="GO:0004622">
    <property type="term" value="F:phosphatidylcholine lysophospholipase activity"/>
    <property type="evidence" value="ECO:0007669"/>
    <property type="project" value="UniProtKB-EC"/>
</dbReference>
<feature type="compositionally biased region" description="Basic residues" evidence="7">
    <location>
        <begin position="656"/>
        <end position="668"/>
    </location>
</feature>
<feature type="compositionally biased region" description="Basic and acidic residues" evidence="7">
    <location>
        <begin position="646"/>
        <end position="655"/>
    </location>
</feature>
<comment type="catalytic activity">
    <reaction evidence="6">
        <text>a 1-acyl-sn-glycero-3-phosphocholine + H2O = sn-glycerol 3-phosphocholine + a fatty acid + H(+)</text>
        <dbReference type="Rhea" id="RHEA:15177"/>
        <dbReference type="ChEBI" id="CHEBI:15377"/>
        <dbReference type="ChEBI" id="CHEBI:15378"/>
        <dbReference type="ChEBI" id="CHEBI:16870"/>
        <dbReference type="ChEBI" id="CHEBI:28868"/>
        <dbReference type="ChEBI" id="CHEBI:58168"/>
        <dbReference type="EC" id="3.1.1.5"/>
    </reaction>
</comment>